<evidence type="ECO:0000313" key="1">
    <source>
        <dbReference type="EMBL" id="ODN43877.1"/>
    </source>
</evidence>
<protein>
    <submittedName>
        <fullName evidence="1">Uncharacterized protein</fullName>
    </submittedName>
</protein>
<comment type="caution">
    <text evidence="1">The sequence shown here is derived from an EMBL/GenBank/DDBJ whole genome shotgun (WGS) entry which is preliminary data.</text>
</comment>
<keyword evidence="2" id="KW-1185">Reference proteome</keyword>
<name>A0ABX3A4U2_9GAMM</name>
<organism evidence="1 2">
    <name type="scientific">Piscirickettsia litoralis</name>
    <dbReference type="NCBI Taxonomy" id="1891921"/>
    <lineage>
        <taxon>Bacteria</taxon>
        <taxon>Pseudomonadati</taxon>
        <taxon>Pseudomonadota</taxon>
        <taxon>Gammaproteobacteria</taxon>
        <taxon>Thiotrichales</taxon>
        <taxon>Piscirickettsiaceae</taxon>
        <taxon>Piscirickettsia</taxon>
    </lineage>
</organism>
<evidence type="ECO:0000313" key="2">
    <source>
        <dbReference type="Proteomes" id="UP000094329"/>
    </source>
</evidence>
<dbReference type="EMBL" id="MDTU01000001">
    <property type="protein sequence ID" value="ODN43877.1"/>
    <property type="molecule type" value="Genomic_DNA"/>
</dbReference>
<dbReference type="RefSeq" id="WP_069313673.1">
    <property type="nucleotide sequence ID" value="NZ_MDTU01000001.1"/>
</dbReference>
<proteinExistence type="predicted"/>
<gene>
    <name evidence="1" type="ORF">BGC07_14495</name>
</gene>
<sequence length="76" mass="8642">MRNYALSGSNKFTRTNSGYFLNPIDKENEKVFSKVSKLIQADKVENKFLKLGHFLEKAKAKTKENPAQPSNVHDLS</sequence>
<dbReference type="Proteomes" id="UP000094329">
    <property type="component" value="Unassembled WGS sequence"/>
</dbReference>
<accession>A0ABX3A4U2</accession>
<reference evidence="1 2" key="1">
    <citation type="submission" date="2016-08" db="EMBL/GenBank/DDBJ databases">
        <title>Draft genome sequence of Candidatus Piscirickettsia litoralis, from seawater.</title>
        <authorList>
            <person name="Wan X."/>
            <person name="Lee A.J."/>
            <person name="Hou S."/>
            <person name="Donachie S.P."/>
        </authorList>
    </citation>
    <scope>NUCLEOTIDE SEQUENCE [LARGE SCALE GENOMIC DNA]</scope>
    <source>
        <strain evidence="1 2">Y2</strain>
    </source>
</reference>